<dbReference type="InterPro" id="IPR051205">
    <property type="entry name" value="UbiH/COQ6_monooxygenase"/>
</dbReference>
<reference evidence="10" key="1">
    <citation type="journal article" date="2019" name="Int. J. Syst. Evol. Microbiol.">
        <title>The Global Catalogue of Microorganisms (GCM) 10K type strain sequencing project: providing services to taxonomists for standard genome sequencing and annotation.</title>
        <authorList>
            <consortium name="The Broad Institute Genomics Platform"/>
            <consortium name="The Broad Institute Genome Sequencing Center for Infectious Disease"/>
            <person name="Wu L."/>
            <person name="Ma J."/>
        </authorList>
    </citation>
    <scope>NUCLEOTIDE SEQUENCE [LARGE SCALE GENOMIC DNA]</scope>
    <source>
        <strain evidence="10">CGMCC 1.13587</strain>
    </source>
</reference>
<evidence type="ECO:0000256" key="6">
    <source>
        <dbReference type="ARBA" id="ARBA00023002"/>
    </source>
</evidence>
<keyword evidence="7" id="KW-0503">Monooxygenase</keyword>
<dbReference type="SUPFAM" id="SSF51905">
    <property type="entry name" value="FAD/NAD(P)-binding domain"/>
    <property type="match status" value="1"/>
</dbReference>
<dbReference type="PROSITE" id="PS01304">
    <property type="entry name" value="UBIH"/>
    <property type="match status" value="1"/>
</dbReference>
<evidence type="ECO:0000256" key="1">
    <source>
        <dbReference type="ARBA" id="ARBA00001974"/>
    </source>
</evidence>
<keyword evidence="4" id="KW-0285">Flavoprotein</keyword>
<protein>
    <submittedName>
        <fullName evidence="9">UbiH/UbiF/VisC/COQ6 family ubiquinone biosynthesis hydroxylase</fullName>
    </submittedName>
</protein>
<evidence type="ECO:0000256" key="2">
    <source>
        <dbReference type="ARBA" id="ARBA00004749"/>
    </source>
</evidence>
<gene>
    <name evidence="9" type="ORF">ACFPPB_18045</name>
</gene>
<comment type="cofactor">
    <cofactor evidence="1">
        <name>FAD</name>
        <dbReference type="ChEBI" id="CHEBI:57692"/>
    </cofactor>
</comment>
<dbReference type="EMBL" id="JBHSNG010000029">
    <property type="protein sequence ID" value="MFC5583019.1"/>
    <property type="molecule type" value="Genomic_DNA"/>
</dbReference>
<comment type="pathway">
    <text evidence="2">Cofactor biosynthesis; ubiquinone biosynthesis.</text>
</comment>
<dbReference type="PANTHER" id="PTHR43876:SF8">
    <property type="entry name" value="2-OCTAPRENYL-6-METHOXYPHENOL HYDROXYLASE"/>
    <property type="match status" value="1"/>
</dbReference>
<dbReference type="InterPro" id="IPR018168">
    <property type="entry name" value="Ubi_Hdrlase_CS"/>
</dbReference>
<dbReference type="NCBIfam" id="TIGR01988">
    <property type="entry name" value="Ubi-OHases"/>
    <property type="match status" value="1"/>
</dbReference>
<feature type="domain" description="FAD-binding" evidence="8">
    <location>
        <begin position="17"/>
        <end position="384"/>
    </location>
</feature>
<proteinExistence type="inferred from homology"/>
<name>A0ABW0T372_9GAMM</name>
<accession>A0ABW0T372</accession>
<keyword evidence="5" id="KW-0274">FAD</keyword>
<dbReference type="PRINTS" id="PR00420">
    <property type="entry name" value="RNGMNOXGNASE"/>
</dbReference>
<dbReference type="PANTHER" id="PTHR43876">
    <property type="entry name" value="UBIQUINONE BIOSYNTHESIS MONOOXYGENASE COQ6, MITOCHONDRIAL"/>
    <property type="match status" value="1"/>
</dbReference>
<dbReference type="RefSeq" id="WP_377329651.1">
    <property type="nucleotide sequence ID" value="NZ_JBHSNG010000029.1"/>
</dbReference>
<keyword evidence="10" id="KW-1185">Reference proteome</keyword>
<dbReference type="Pfam" id="PF01494">
    <property type="entry name" value="FAD_binding_3"/>
    <property type="match status" value="1"/>
</dbReference>
<evidence type="ECO:0000313" key="10">
    <source>
        <dbReference type="Proteomes" id="UP001596111"/>
    </source>
</evidence>
<evidence type="ECO:0000256" key="4">
    <source>
        <dbReference type="ARBA" id="ARBA00022630"/>
    </source>
</evidence>
<keyword evidence="6" id="KW-0560">Oxidoreductase</keyword>
<keyword evidence="9" id="KW-0830">Ubiquinone</keyword>
<organism evidence="9 10">
    <name type="scientific">Rhodanobacter terrae</name>
    <dbReference type="NCBI Taxonomy" id="418647"/>
    <lineage>
        <taxon>Bacteria</taxon>
        <taxon>Pseudomonadati</taxon>
        <taxon>Pseudomonadota</taxon>
        <taxon>Gammaproteobacteria</taxon>
        <taxon>Lysobacterales</taxon>
        <taxon>Rhodanobacteraceae</taxon>
        <taxon>Rhodanobacter</taxon>
    </lineage>
</organism>
<comment type="caution">
    <text evidence="9">The sequence shown here is derived from an EMBL/GenBank/DDBJ whole genome shotgun (WGS) entry which is preliminary data.</text>
</comment>
<sequence>MNTTAQEASIRRRAPALDVAVVGGGMVGAAAALALARAGFSTALLEARAPAAWHASDEVDLRVVGLAPSSLALLGDLGVWTCIRDARAGPYAHMHVWDAESGAAIDFDATGAGRDLLGYIVENNLVQWALWQALEAAGGSSGASGNRSLYCSDSGIPAVACARGTGTSMCGVRRLCPAEVKGFEAREDRIQLQLADGETLTARLLVAADGAASPLRQLAGIGTHGRDYAQRAVVAHVRTERPHENTAWQRFLSSGPLALLPLADGRSSLVWSLPEAEAQRVLALDDQAFLDELGIASDFRLGRILGSTKRAAFPLKLQLAERYQADRFVLLGDAAHAVHPLAGQGVNLGLRDVAELRDTLVAARAAGRDIGAAHVLRRYARRRRSADTLDALGFDALARIYAWQSPALVAARGLGVRLLDHLAPLKRRLSEHAAGF</sequence>
<evidence type="ECO:0000256" key="5">
    <source>
        <dbReference type="ARBA" id="ARBA00022827"/>
    </source>
</evidence>
<evidence type="ECO:0000259" key="8">
    <source>
        <dbReference type="Pfam" id="PF01494"/>
    </source>
</evidence>
<dbReference type="Gene3D" id="3.50.50.60">
    <property type="entry name" value="FAD/NAD(P)-binding domain"/>
    <property type="match status" value="2"/>
</dbReference>
<dbReference type="Proteomes" id="UP001596111">
    <property type="component" value="Unassembled WGS sequence"/>
</dbReference>
<dbReference type="InterPro" id="IPR036188">
    <property type="entry name" value="FAD/NAD-bd_sf"/>
</dbReference>
<dbReference type="InterPro" id="IPR010971">
    <property type="entry name" value="UbiH/COQ6"/>
</dbReference>
<evidence type="ECO:0000313" key="9">
    <source>
        <dbReference type="EMBL" id="MFC5583019.1"/>
    </source>
</evidence>
<comment type="similarity">
    <text evidence="3">Belongs to the UbiH/COQ6 family.</text>
</comment>
<evidence type="ECO:0000256" key="3">
    <source>
        <dbReference type="ARBA" id="ARBA00005349"/>
    </source>
</evidence>
<dbReference type="InterPro" id="IPR002938">
    <property type="entry name" value="FAD-bd"/>
</dbReference>
<evidence type="ECO:0000256" key="7">
    <source>
        <dbReference type="ARBA" id="ARBA00023033"/>
    </source>
</evidence>